<protein>
    <submittedName>
        <fullName evidence="1">Uncharacterized protein</fullName>
    </submittedName>
</protein>
<dbReference type="GO" id="GO:0005975">
    <property type="term" value="P:carbohydrate metabolic process"/>
    <property type="evidence" value="ECO:0007669"/>
    <property type="project" value="InterPro"/>
</dbReference>
<organism evidence="1 2">
    <name type="scientific">[Clostridium] leptum CAG:27</name>
    <dbReference type="NCBI Taxonomy" id="1263068"/>
    <lineage>
        <taxon>Bacteria</taxon>
        <taxon>Bacillati</taxon>
        <taxon>Bacillota</taxon>
        <taxon>Clostridia</taxon>
        <taxon>Eubacteriales</taxon>
        <taxon>Oscillospiraceae</taxon>
        <taxon>Oscillospiraceae incertae sedis</taxon>
    </lineage>
</organism>
<dbReference type="InterPro" id="IPR008928">
    <property type="entry name" value="6-hairpin_glycosidase_sf"/>
</dbReference>
<sequence length="813" mass="92692">MERETRIVRKEYSGKNYIYFQVLSDAGDWITIGGTGIVTKQNIWFDGLTLVDGSPNIEWDNGSGDLQMGTVSANEYVCKNDKTILKGVLDCHSVNQSFSVRKPGLIHVEVTDNIIEGSPELKLSKLMSSIYFFPNEKIARAYDILDFAWLPNIHTSEMHVCGDHFFRSPLVAVAAGGFYLAIVPDLNILREHRTIRQALDLHSLEKIIEAPSLSYGICQWEPQWHTYTRHEPQMLQKVLESELIYGFDILLGTYEEISEVSETFTEYLWKRYGEYFITDIRPQVLPFEEYGRRYTYHYELPESIESFTTHGKECIGIYNANRRGSNFHAWENDLIVDYGIRYYSEKWDNAKLRKISDGILNLYKSFPRKDGAFPCVYNFDEKQYEGTLFWTARATDPIHGYDTAAMSTTVWWSLNFYEDCERDPELFRLAEQYARFLLTIQTEKGAIPTYLFSDLQPARQLAESGTTALNAAVLARMARLTGSADMKKAAILAGNFVFHMMVEEMQFFDFETIYSCSPHPLYAVDYWTGIKPQCTLSILWGADLFLELYYLTKDQHWLQYGEHLLRILCLYQQVWDPSFFPEYLFGGFGCLNTDAEWNENRQQRIVPTLVDYYLATGKKEFAQRAVAACRAAFALMDMEENHANKINDLHGDKNLKILYAANGKAKPGQGYAPENIHHHFGSAHTSQADEAMKKKAAERGIDMNGFEAEWTGMTWSSGGALAASAYLEKHLGNICVDLKHNFALGIDGVMANLISAESPEIEVSSPLKDLPMPYDEPRKLIVQVIADKNVDSLIVNGINASPLGDNRFSFCLS</sequence>
<proteinExistence type="predicted"/>
<reference evidence="1" key="1">
    <citation type="submission" date="2012-11" db="EMBL/GenBank/DDBJ databases">
        <title>Dependencies among metagenomic species, viruses, plasmids and units of genetic variation.</title>
        <authorList>
            <person name="Nielsen H.B."/>
            <person name="Almeida M."/>
            <person name="Juncker A.S."/>
            <person name="Rasmussen S."/>
            <person name="Li J."/>
            <person name="Sunagawa S."/>
            <person name="Plichta D."/>
            <person name="Gautier L."/>
            <person name="Le Chatelier E."/>
            <person name="Peletier E."/>
            <person name="Bonde I."/>
            <person name="Nielsen T."/>
            <person name="Manichanh C."/>
            <person name="Arumugam M."/>
            <person name="Batto J."/>
            <person name="Santos M.B.Q.D."/>
            <person name="Blom N."/>
            <person name="Borruel N."/>
            <person name="Burgdorf K.S."/>
            <person name="Boumezbeur F."/>
            <person name="Casellas F."/>
            <person name="Dore J."/>
            <person name="Guarner F."/>
            <person name="Hansen T."/>
            <person name="Hildebrand F."/>
            <person name="Kaas R.S."/>
            <person name="Kennedy S."/>
            <person name="Kristiansen K."/>
            <person name="Kultima J.R."/>
            <person name="Leonard P."/>
            <person name="Levenez F."/>
            <person name="Lund O."/>
            <person name="Moumen B."/>
            <person name="Le Paslier D."/>
            <person name="Pons N."/>
            <person name="Pedersen O."/>
            <person name="Prifti E."/>
            <person name="Qin J."/>
            <person name="Raes J."/>
            <person name="Tap J."/>
            <person name="Tims S."/>
            <person name="Ussery D.W."/>
            <person name="Yamada T."/>
            <person name="MetaHit consortium"/>
            <person name="Renault P."/>
            <person name="Sicheritz-Ponten T."/>
            <person name="Bork P."/>
            <person name="Wang J."/>
            <person name="Brunak S."/>
            <person name="Ehrlich S.D."/>
        </authorList>
    </citation>
    <scope>NUCLEOTIDE SEQUENCE [LARGE SCALE GENOMIC DNA]</scope>
</reference>
<comment type="caution">
    <text evidence="1">The sequence shown here is derived from an EMBL/GenBank/DDBJ whole genome shotgun (WGS) entry which is preliminary data.</text>
</comment>
<evidence type="ECO:0000313" key="1">
    <source>
        <dbReference type="EMBL" id="CDC04386.1"/>
    </source>
</evidence>
<dbReference type="EMBL" id="CBEP010000050">
    <property type="protein sequence ID" value="CDC04386.1"/>
    <property type="molecule type" value="Genomic_DNA"/>
</dbReference>
<accession>R6NDU2</accession>
<dbReference type="SUPFAM" id="SSF48208">
    <property type="entry name" value="Six-hairpin glycosidases"/>
    <property type="match status" value="1"/>
</dbReference>
<dbReference type="AlphaFoldDB" id="R6NDU2"/>
<name>R6NDU2_9FIRM</name>
<evidence type="ECO:0000313" key="2">
    <source>
        <dbReference type="Proteomes" id="UP000018168"/>
    </source>
</evidence>
<gene>
    <name evidence="1" type="ORF">BN578_02355</name>
</gene>
<dbReference type="Proteomes" id="UP000018168">
    <property type="component" value="Unassembled WGS sequence"/>
</dbReference>